<evidence type="ECO:0000313" key="10">
    <source>
        <dbReference type="EMBL" id="MBW7473841.1"/>
    </source>
</evidence>
<evidence type="ECO:0000256" key="5">
    <source>
        <dbReference type="ARBA" id="ARBA00022989"/>
    </source>
</evidence>
<dbReference type="Gene3D" id="1.20.120.1220">
    <property type="match status" value="1"/>
</dbReference>
<reference evidence="10 11" key="1">
    <citation type="submission" date="2021-07" db="EMBL/GenBank/DDBJ databases">
        <title>Paenibacillus radiodurans sp. nov., isolated from the southeastern edge of Tengger Desert.</title>
        <authorList>
            <person name="Zhang G."/>
        </authorList>
    </citation>
    <scope>NUCLEOTIDE SEQUENCE [LARGE SCALE GENOMIC DNA]</scope>
    <source>
        <strain evidence="10 11">DT7-4</strain>
    </source>
</reference>
<feature type="transmembrane region" description="Helical" evidence="7">
    <location>
        <begin position="152"/>
        <end position="171"/>
    </location>
</feature>
<keyword evidence="5 7" id="KW-1133">Transmembrane helix</keyword>
<protein>
    <submittedName>
        <fullName evidence="10">Prepilin peptidase</fullName>
    </submittedName>
</protein>
<feature type="transmembrane region" description="Helical" evidence="7">
    <location>
        <begin position="77"/>
        <end position="95"/>
    </location>
</feature>
<sequence>MFTMEIFLILMVGIFGLLIGSFLNVVAIRTLTGESVAFPSSHCMACHTALKPYELVPILSYVLLRGKCRSCKIQISPVYPIGELVTSMLFMLFAWKLGFQLELIPGLIFISIMVIIVQTDIKKRIIPDRVLLYGLIVIVLFRLFIFHPLPLWNYTLASLIVGVLLYTLAAVSKGGIGGGDIKLFALIALFMGMKATLLTLFAASLIGFLFGMLGRLQQERKHITAIPFGPYIALVGTFAYLWGEPLFDWYWGLFT</sequence>
<name>A0ABS7D327_9BACL</name>
<evidence type="ECO:0000259" key="8">
    <source>
        <dbReference type="Pfam" id="PF01478"/>
    </source>
</evidence>
<evidence type="ECO:0000256" key="3">
    <source>
        <dbReference type="ARBA" id="ARBA00022475"/>
    </source>
</evidence>
<dbReference type="PANTHER" id="PTHR30487:SF0">
    <property type="entry name" value="PREPILIN LEADER PEPTIDASE_N-METHYLTRANSFERASE-RELATED"/>
    <property type="match status" value="1"/>
</dbReference>
<comment type="subcellular location">
    <subcellularLocation>
        <location evidence="1">Cell membrane</location>
        <topology evidence="1">Multi-pass membrane protein</topology>
    </subcellularLocation>
</comment>
<dbReference type="InterPro" id="IPR050882">
    <property type="entry name" value="Prepilin_peptidase/N-MTase"/>
</dbReference>
<dbReference type="EMBL" id="JAHZIJ010000001">
    <property type="protein sequence ID" value="MBW7473841.1"/>
    <property type="molecule type" value="Genomic_DNA"/>
</dbReference>
<feature type="transmembrane region" description="Helical" evidence="7">
    <location>
        <begin position="222"/>
        <end position="242"/>
    </location>
</feature>
<evidence type="ECO:0000256" key="1">
    <source>
        <dbReference type="ARBA" id="ARBA00004651"/>
    </source>
</evidence>
<feature type="domain" description="Prepilin type IV endopeptidase peptidase" evidence="8">
    <location>
        <begin position="107"/>
        <end position="211"/>
    </location>
</feature>
<feature type="transmembrane region" description="Helical" evidence="7">
    <location>
        <begin position="183"/>
        <end position="210"/>
    </location>
</feature>
<keyword evidence="4 7" id="KW-0812">Transmembrane</keyword>
<keyword evidence="3" id="KW-1003">Cell membrane</keyword>
<organism evidence="10 11">
    <name type="scientific">Paenibacillus oenotherae</name>
    <dbReference type="NCBI Taxonomy" id="1435645"/>
    <lineage>
        <taxon>Bacteria</taxon>
        <taxon>Bacillati</taxon>
        <taxon>Bacillota</taxon>
        <taxon>Bacilli</taxon>
        <taxon>Bacillales</taxon>
        <taxon>Paenibacillaceae</taxon>
        <taxon>Paenibacillus</taxon>
    </lineage>
</organism>
<feature type="transmembrane region" description="Helical" evidence="7">
    <location>
        <begin position="130"/>
        <end position="146"/>
    </location>
</feature>
<dbReference type="Pfam" id="PF06750">
    <property type="entry name" value="A24_N_bact"/>
    <property type="match status" value="1"/>
</dbReference>
<comment type="caution">
    <text evidence="10">The sequence shown here is derived from an EMBL/GenBank/DDBJ whole genome shotgun (WGS) entry which is preliminary data.</text>
</comment>
<dbReference type="RefSeq" id="WP_219871033.1">
    <property type="nucleotide sequence ID" value="NZ_JAHZIJ010000001.1"/>
</dbReference>
<dbReference type="PANTHER" id="PTHR30487">
    <property type="entry name" value="TYPE 4 PREPILIN-LIKE PROTEINS LEADER PEPTIDE-PROCESSING ENZYME"/>
    <property type="match status" value="1"/>
</dbReference>
<proteinExistence type="inferred from homology"/>
<feature type="transmembrane region" description="Helical" evidence="7">
    <location>
        <begin position="6"/>
        <end position="28"/>
    </location>
</feature>
<feature type="domain" description="Prepilin peptidase A24 N-terminal" evidence="9">
    <location>
        <begin position="14"/>
        <end position="96"/>
    </location>
</feature>
<comment type="similarity">
    <text evidence="2">Belongs to the peptidase A24 family.</text>
</comment>
<evidence type="ECO:0000256" key="2">
    <source>
        <dbReference type="ARBA" id="ARBA00005801"/>
    </source>
</evidence>
<evidence type="ECO:0000256" key="7">
    <source>
        <dbReference type="SAM" id="Phobius"/>
    </source>
</evidence>
<feature type="transmembrane region" description="Helical" evidence="7">
    <location>
        <begin position="101"/>
        <end position="118"/>
    </location>
</feature>
<keyword evidence="11" id="KW-1185">Reference proteome</keyword>
<keyword evidence="6 7" id="KW-0472">Membrane</keyword>
<dbReference type="Proteomes" id="UP000812277">
    <property type="component" value="Unassembled WGS sequence"/>
</dbReference>
<evidence type="ECO:0000313" key="11">
    <source>
        <dbReference type="Proteomes" id="UP000812277"/>
    </source>
</evidence>
<dbReference type="InterPro" id="IPR010627">
    <property type="entry name" value="Prepilin_pept_A24_N"/>
</dbReference>
<evidence type="ECO:0000256" key="6">
    <source>
        <dbReference type="ARBA" id="ARBA00023136"/>
    </source>
</evidence>
<dbReference type="Pfam" id="PF01478">
    <property type="entry name" value="Peptidase_A24"/>
    <property type="match status" value="1"/>
</dbReference>
<evidence type="ECO:0000256" key="4">
    <source>
        <dbReference type="ARBA" id="ARBA00022692"/>
    </source>
</evidence>
<gene>
    <name evidence="10" type="ORF">K0T92_03670</name>
</gene>
<accession>A0ABS7D327</accession>
<evidence type="ECO:0000259" key="9">
    <source>
        <dbReference type="Pfam" id="PF06750"/>
    </source>
</evidence>
<dbReference type="InterPro" id="IPR000045">
    <property type="entry name" value="Prepilin_IV_endopep_pep"/>
</dbReference>